<dbReference type="Proteomes" id="UP000663866">
    <property type="component" value="Unassembled WGS sequence"/>
</dbReference>
<gene>
    <name evidence="3" type="ORF">CJN711_LOCUS34761</name>
    <name evidence="8" type="ORF">GIL414_LOCUS25802</name>
    <name evidence="2" type="ORF">KQP761_LOCUS5420</name>
    <name evidence="7" type="ORF">OVN521_LOCUS22883</name>
    <name evidence="6" type="ORF">UXM345_LOCUS16045</name>
    <name evidence="4" type="ORF">WKI299_LOCUS16862</name>
    <name evidence="5" type="ORF">XDN619_LOCUS26492</name>
</gene>
<evidence type="ECO:0000313" key="8">
    <source>
        <dbReference type="EMBL" id="CAF4300067.1"/>
    </source>
</evidence>
<dbReference type="EMBL" id="CAJOBG010005059">
    <property type="protein sequence ID" value="CAF4137683.1"/>
    <property type="molecule type" value="Genomic_DNA"/>
</dbReference>
<dbReference type="EMBL" id="CAJOBF010001959">
    <property type="protein sequence ID" value="CAF3998743.1"/>
    <property type="molecule type" value="Genomic_DNA"/>
</dbReference>
<feature type="domain" description="Helix-turn-helix" evidence="1">
    <location>
        <begin position="54"/>
        <end position="112"/>
    </location>
</feature>
<dbReference type="OrthoDB" id="10018421at2759"/>
<dbReference type="EMBL" id="CAJNOW010001396">
    <property type="protein sequence ID" value="CAF1314541.1"/>
    <property type="molecule type" value="Genomic_DNA"/>
</dbReference>
<evidence type="ECO:0000313" key="6">
    <source>
        <dbReference type="EMBL" id="CAF3998743.1"/>
    </source>
</evidence>
<dbReference type="Proteomes" id="UP000681720">
    <property type="component" value="Unassembled WGS sequence"/>
</dbReference>
<evidence type="ECO:0000313" key="3">
    <source>
        <dbReference type="EMBL" id="CAF1597602.1"/>
    </source>
</evidence>
<reference evidence="3" key="1">
    <citation type="submission" date="2021-02" db="EMBL/GenBank/DDBJ databases">
        <authorList>
            <person name="Nowell W R."/>
        </authorList>
    </citation>
    <scope>NUCLEOTIDE SEQUENCE</scope>
</reference>
<accession>A0A816AH84</accession>
<evidence type="ECO:0000313" key="10">
    <source>
        <dbReference type="Proteomes" id="UP000663866"/>
    </source>
</evidence>
<dbReference type="EMBL" id="CAJOBJ010036004">
    <property type="protein sequence ID" value="CAF4300067.1"/>
    <property type="molecule type" value="Genomic_DNA"/>
</dbReference>
<dbReference type="Pfam" id="PF26215">
    <property type="entry name" value="HTH_animal"/>
    <property type="match status" value="1"/>
</dbReference>
<evidence type="ECO:0000313" key="4">
    <source>
        <dbReference type="EMBL" id="CAF2084573.1"/>
    </source>
</evidence>
<proteinExistence type="predicted"/>
<evidence type="ECO:0000259" key="1">
    <source>
        <dbReference type="Pfam" id="PF26215"/>
    </source>
</evidence>
<evidence type="ECO:0000313" key="9">
    <source>
        <dbReference type="Proteomes" id="UP000663855"/>
    </source>
</evidence>
<evidence type="ECO:0000313" key="2">
    <source>
        <dbReference type="EMBL" id="CAF1314541.1"/>
    </source>
</evidence>
<name>A0A816AH84_9BILA</name>
<dbReference type="EMBL" id="CAJNRF010006778">
    <property type="protein sequence ID" value="CAF2084573.1"/>
    <property type="molecule type" value="Genomic_DNA"/>
</dbReference>
<dbReference type="AlphaFoldDB" id="A0A816AH84"/>
<dbReference type="Proteomes" id="UP000663856">
    <property type="component" value="Unassembled WGS sequence"/>
</dbReference>
<dbReference type="Proteomes" id="UP000663887">
    <property type="component" value="Unassembled WGS sequence"/>
</dbReference>
<evidence type="ECO:0000313" key="7">
    <source>
        <dbReference type="EMBL" id="CAF4137683.1"/>
    </source>
</evidence>
<protein>
    <recommendedName>
        <fullName evidence="1">Helix-turn-helix domain-containing protein</fullName>
    </recommendedName>
</protein>
<dbReference type="Proteomes" id="UP000663855">
    <property type="component" value="Unassembled WGS sequence"/>
</dbReference>
<sequence length="266" mass="30924">MEAVIKRANGFHQNIKLEANIASCVSFLDLLINNKNGILFTSVHHKPAAEPCVVPFIPDHPCHVFSNIIQLALLRAVRYSSTLNIFEKEHRTIRLMLLYNGYPSKYIDTHFRKFFGNAILQSCMIPFIDNENQFLTRKSCLLPQLSVKERETQHRIAAVRLSKETKDTNDKEKMTTITTISRQNKPNKFTNTLFLHYTHEQRLHTLKRDIHKIYSEIFHDALSMDLRLIVGHRNHRNTGHELIQKRPSASILKPQQLPSKTFLVYS</sequence>
<organism evidence="3 9">
    <name type="scientific">Rotaria magnacalcarata</name>
    <dbReference type="NCBI Taxonomy" id="392030"/>
    <lineage>
        <taxon>Eukaryota</taxon>
        <taxon>Metazoa</taxon>
        <taxon>Spiralia</taxon>
        <taxon>Gnathifera</taxon>
        <taxon>Rotifera</taxon>
        <taxon>Eurotatoria</taxon>
        <taxon>Bdelloidea</taxon>
        <taxon>Philodinida</taxon>
        <taxon>Philodinidae</taxon>
        <taxon>Rotaria</taxon>
    </lineage>
</organism>
<dbReference type="Proteomes" id="UP000663842">
    <property type="component" value="Unassembled WGS sequence"/>
</dbReference>
<comment type="caution">
    <text evidence="3">The sequence shown here is derived from an EMBL/GenBank/DDBJ whole genome shotgun (WGS) entry which is preliminary data.</text>
</comment>
<dbReference type="InterPro" id="IPR058912">
    <property type="entry name" value="HTH_animal"/>
</dbReference>
<dbReference type="EMBL" id="CAJNOV010016940">
    <property type="protein sequence ID" value="CAF1597602.1"/>
    <property type="molecule type" value="Genomic_DNA"/>
</dbReference>
<dbReference type="EMBL" id="CAJNRG010012445">
    <property type="protein sequence ID" value="CAF2139822.1"/>
    <property type="molecule type" value="Genomic_DNA"/>
</dbReference>
<dbReference type="Proteomes" id="UP000663834">
    <property type="component" value="Unassembled WGS sequence"/>
</dbReference>
<evidence type="ECO:0000313" key="5">
    <source>
        <dbReference type="EMBL" id="CAF2139822.1"/>
    </source>
</evidence>
<keyword evidence="10" id="KW-1185">Reference proteome</keyword>